<keyword evidence="3" id="KW-1185">Reference proteome</keyword>
<proteinExistence type="predicted"/>
<evidence type="ECO:0000256" key="1">
    <source>
        <dbReference type="SAM" id="MobiDB-lite"/>
    </source>
</evidence>
<reference evidence="2 3" key="1">
    <citation type="journal article" date="2019" name="PLoS ONE">
        <title>Genomic analyses reveal an absence of contemporary introgressive admixture between fin whales and blue whales, despite known hybrids.</title>
        <authorList>
            <person name="Westbury M.V."/>
            <person name="Petersen B."/>
            <person name="Lorenzen E.D."/>
        </authorList>
    </citation>
    <scope>NUCLEOTIDE SEQUENCE [LARGE SCALE GENOMIC DNA]</scope>
    <source>
        <strain evidence="2">FinWhale-01</strain>
    </source>
</reference>
<dbReference type="EMBL" id="SGJD01004365">
    <property type="protein sequence ID" value="KAB0391652.1"/>
    <property type="molecule type" value="Genomic_DNA"/>
</dbReference>
<protein>
    <submittedName>
        <fullName evidence="2">Uncharacterized protein</fullName>
    </submittedName>
</protein>
<evidence type="ECO:0000313" key="2">
    <source>
        <dbReference type="EMBL" id="KAB0391652.1"/>
    </source>
</evidence>
<feature type="compositionally biased region" description="Basic and acidic residues" evidence="1">
    <location>
        <begin position="21"/>
        <end position="31"/>
    </location>
</feature>
<feature type="compositionally biased region" description="Low complexity" evidence="1">
    <location>
        <begin position="1"/>
        <end position="13"/>
    </location>
</feature>
<sequence length="59" mass="6523">MTKNSTSTPAAKPKWAKASKKSTDHPKYSHDRGCHPGGELCWLFMPVHPEVHQEPLQGG</sequence>
<accession>A0A643BUN3</accession>
<comment type="caution">
    <text evidence="2">The sequence shown here is derived from an EMBL/GenBank/DDBJ whole genome shotgun (WGS) entry which is preliminary data.</text>
</comment>
<feature type="region of interest" description="Disordered" evidence="1">
    <location>
        <begin position="1"/>
        <end position="31"/>
    </location>
</feature>
<dbReference type="AlphaFoldDB" id="A0A643BUN3"/>
<evidence type="ECO:0000313" key="3">
    <source>
        <dbReference type="Proteomes" id="UP000437017"/>
    </source>
</evidence>
<name>A0A643BUN3_BALPH</name>
<gene>
    <name evidence="2" type="ORF">E2I00_017300</name>
</gene>
<dbReference type="Proteomes" id="UP000437017">
    <property type="component" value="Unassembled WGS sequence"/>
</dbReference>
<organism evidence="2 3">
    <name type="scientific">Balaenoptera physalus</name>
    <name type="common">Fin whale</name>
    <name type="synonym">Balaena physalus</name>
    <dbReference type="NCBI Taxonomy" id="9770"/>
    <lineage>
        <taxon>Eukaryota</taxon>
        <taxon>Metazoa</taxon>
        <taxon>Chordata</taxon>
        <taxon>Craniata</taxon>
        <taxon>Vertebrata</taxon>
        <taxon>Euteleostomi</taxon>
        <taxon>Mammalia</taxon>
        <taxon>Eutheria</taxon>
        <taxon>Laurasiatheria</taxon>
        <taxon>Artiodactyla</taxon>
        <taxon>Whippomorpha</taxon>
        <taxon>Cetacea</taxon>
        <taxon>Mysticeti</taxon>
        <taxon>Balaenopteridae</taxon>
        <taxon>Balaenoptera</taxon>
    </lineage>
</organism>